<dbReference type="Proteomes" id="UP000290189">
    <property type="component" value="Unassembled WGS sequence"/>
</dbReference>
<evidence type="ECO:0000256" key="1">
    <source>
        <dbReference type="SAM" id="MobiDB-lite"/>
    </source>
</evidence>
<feature type="compositionally biased region" description="Polar residues" evidence="1">
    <location>
        <begin position="166"/>
        <end position="175"/>
    </location>
</feature>
<dbReference type="Gene3D" id="2.20.70.10">
    <property type="match status" value="1"/>
</dbReference>
<evidence type="ECO:0000256" key="2">
    <source>
        <dbReference type="SAM" id="Phobius"/>
    </source>
</evidence>
<feature type="region of interest" description="Disordered" evidence="1">
    <location>
        <begin position="143"/>
        <end position="229"/>
    </location>
</feature>
<keyword evidence="2" id="KW-0472">Membrane</keyword>
<feature type="compositionally biased region" description="Pro residues" evidence="1">
    <location>
        <begin position="149"/>
        <end position="158"/>
    </location>
</feature>
<dbReference type="SUPFAM" id="SSF51045">
    <property type="entry name" value="WW domain"/>
    <property type="match status" value="1"/>
</dbReference>
<geneLocation type="mitochondrion" evidence="5"/>
<accession>A0A0G4J8G3</accession>
<dbReference type="InterPro" id="IPR036020">
    <property type="entry name" value="WW_dom_sf"/>
</dbReference>
<protein>
    <recommendedName>
        <fullName evidence="3">WW domain-containing protein</fullName>
    </recommendedName>
</protein>
<dbReference type="Pfam" id="PF00397">
    <property type="entry name" value="WW"/>
    <property type="match status" value="1"/>
</dbReference>
<dbReference type="OMA" id="IFRHEAT"/>
<dbReference type="CDD" id="cd00201">
    <property type="entry name" value="WW"/>
    <property type="match status" value="1"/>
</dbReference>
<feature type="transmembrane region" description="Helical" evidence="2">
    <location>
        <begin position="45"/>
        <end position="61"/>
    </location>
</feature>
<reference evidence="4 6" key="1">
    <citation type="submission" date="2015-02" db="EMBL/GenBank/DDBJ databases">
        <authorList>
            <person name="Chooi Y.-H."/>
        </authorList>
    </citation>
    <scope>NUCLEOTIDE SEQUENCE [LARGE SCALE GENOMIC DNA]</scope>
    <source>
        <strain evidence="4">E3</strain>
    </source>
</reference>
<dbReference type="EMBL" id="CDSF01000155">
    <property type="protein sequence ID" value="CEP03918.1"/>
    <property type="molecule type" value="Genomic_DNA"/>
</dbReference>
<name>A0A0G4J8G3_PLABS</name>
<evidence type="ECO:0000313" key="5">
    <source>
        <dbReference type="EMBL" id="SPQ99879.1"/>
    </source>
</evidence>
<dbReference type="EMBL" id="OVEO01000012">
    <property type="protein sequence ID" value="SPQ99879.1"/>
    <property type="molecule type" value="Genomic_DNA"/>
</dbReference>
<dbReference type="AlphaFoldDB" id="A0A0G4J8G3"/>
<dbReference type="InterPro" id="IPR001202">
    <property type="entry name" value="WW_dom"/>
</dbReference>
<dbReference type="SMART" id="SM00456">
    <property type="entry name" value="WW"/>
    <property type="match status" value="1"/>
</dbReference>
<feature type="transmembrane region" description="Helical" evidence="2">
    <location>
        <begin position="20"/>
        <end position="39"/>
    </location>
</feature>
<keyword evidence="2" id="KW-1133">Transmembrane helix</keyword>
<reference evidence="5 7" key="2">
    <citation type="submission" date="2018-03" db="EMBL/GenBank/DDBJ databases">
        <authorList>
            <person name="Fogelqvist J."/>
        </authorList>
    </citation>
    <scope>NUCLEOTIDE SEQUENCE [LARGE SCALE GENOMIC DNA]</scope>
</reference>
<evidence type="ECO:0000313" key="4">
    <source>
        <dbReference type="EMBL" id="CEP03918.1"/>
    </source>
</evidence>
<feature type="domain" description="WW" evidence="3">
    <location>
        <begin position="196"/>
        <end position="229"/>
    </location>
</feature>
<feature type="compositionally biased region" description="Low complexity" evidence="1">
    <location>
        <begin position="178"/>
        <end position="193"/>
    </location>
</feature>
<organism evidence="4 6">
    <name type="scientific">Plasmodiophora brassicae</name>
    <name type="common">Clubroot disease agent</name>
    <dbReference type="NCBI Taxonomy" id="37360"/>
    <lineage>
        <taxon>Eukaryota</taxon>
        <taxon>Sar</taxon>
        <taxon>Rhizaria</taxon>
        <taxon>Endomyxa</taxon>
        <taxon>Phytomyxea</taxon>
        <taxon>Plasmodiophorida</taxon>
        <taxon>Plasmodiophoridae</taxon>
        <taxon>Plasmodiophora</taxon>
    </lineage>
</organism>
<keyword evidence="6" id="KW-1185">Reference proteome</keyword>
<dbReference type="PROSITE" id="PS50020">
    <property type="entry name" value="WW_DOMAIN_2"/>
    <property type="match status" value="1"/>
</dbReference>
<dbReference type="Proteomes" id="UP000039324">
    <property type="component" value="Unassembled WGS sequence"/>
</dbReference>
<feature type="transmembrane region" description="Helical" evidence="2">
    <location>
        <begin position="101"/>
        <end position="122"/>
    </location>
</feature>
<evidence type="ECO:0000313" key="6">
    <source>
        <dbReference type="Proteomes" id="UP000039324"/>
    </source>
</evidence>
<feature type="transmembrane region" description="Helical" evidence="2">
    <location>
        <begin position="73"/>
        <end position="95"/>
    </location>
</feature>
<keyword evidence="5" id="KW-0496">Mitochondrion</keyword>
<sequence>MEVFRLRDGAFVKALKGINFIASLLFIIAGLLTFILIGGLSVPKFLNGFFVAVFGILLLLFESRFGWAHAFIANHLALILGWKGRTAFIFFVSTLSTGLGVMGYIAAGLGIFCVLANLYGVIFRHEATLEFSYKHLYKAADTPADQPVHMPPPPPPQPERYDVEGKQQQQAGSEQKGSRASPKKQPSSSPQRAVASGPADEWTEVVDNETGNRYYVNKATGRTSWELPT</sequence>
<proteinExistence type="predicted"/>
<gene>
    <name evidence="4" type="ORF">PBRA_003525</name>
    <name evidence="5" type="ORF">PLBR_LOCUS7094</name>
</gene>
<evidence type="ECO:0000313" key="7">
    <source>
        <dbReference type="Proteomes" id="UP000290189"/>
    </source>
</evidence>
<keyword evidence="2" id="KW-0812">Transmembrane</keyword>
<dbReference type="PROSITE" id="PS01159">
    <property type="entry name" value="WW_DOMAIN_1"/>
    <property type="match status" value="1"/>
</dbReference>
<evidence type="ECO:0000259" key="3">
    <source>
        <dbReference type="PROSITE" id="PS50020"/>
    </source>
</evidence>